<dbReference type="RefSeq" id="WP_232581452.1">
    <property type="nucleotide sequence ID" value="NZ_WMCP01000017.1"/>
</dbReference>
<dbReference type="AlphaFoldDB" id="A0AAW4ZNQ7"/>
<accession>A0AAW4ZNQ7</accession>
<dbReference type="Pfam" id="PF20288">
    <property type="entry name" value="MC2"/>
    <property type="match status" value="1"/>
</dbReference>
<name>A0AAW4ZNQ7_PHOPO</name>
<proteinExistence type="predicted"/>
<evidence type="ECO:0000313" key="1">
    <source>
        <dbReference type="EMBL" id="MCF2302852.1"/>
    </source>
</evidence>
<organism evidence="1 2">
    <name type="scientific">Photobacterium phosphoreum</name>
    <dbReference type="NCBI Taxonomy" id="659"/>
    <lineage>
        <taxon>Bacteria</taxon>
        <taxon>Pseudomonadati</taxon>
        <taxon>Pseudomonadota</taxon>
        <taxon>Gammaproteobacteria</taxon>
        <taxon>Vibrionales</taxon>
        <taxon>Vibrionaceae</taxon>
        <taxon>Photobacterium</taxon>
    </lineage>
</organism>
<gene>
    <name evidence="1" type="ORF">GLP33_14045</name>
</gene>
<dbReference type="InterPro" id="IPR046904">
    <property type="entry name" value="ABC-3C_MC2"/>
</dbReference>
<protein>
    <submittedName>
        <fullName evidence="1">Threonine transporter</fullName>
    </submittedName>
</protein>
<dbReference type="Proteomes" id="UP000813876">
    <property type="component" value="Unassembled WGS sequence"/>
</dbReference>
<comment type="caution">
    <text evidence="1">The sequence shown here is derived from an EMBL/GenBank/DDBJ whole genome shotgun (WGS) entry which is preliminary data.</text>
</comment>
<reference evidence="1" key="1">
    <citation type="submission" date="2019-11" db="EMBL/GenBank/DDBJ databases">
        <title>Comparative genomics of photobacteria reveal adaptation to distinct habitats.</title>
        <authorList>
            <person name="Fuertes-Perez S."/>
            <person name="Hilgarth M."/>
            <person name="Vogel R.F."/>
        </authorList>
    </citation>
    <scope>NUCLEOTIDE SEQUENCE</scope>
    <source>
        <strain evidence="1">TMW2.2145</strain>
    </source>
</reference>
<sequence length="165" mass="18914">MKFNTSNIFNSPIETGLRSLTLLEAGYPSAYDLERLTYYDYLVVHSDDIDDGPKSIHPKTPHRSGELLVRRPIIEKGLLVMISRGLIEVDYSDSGIKYIATELSSPFLDSLQSNYTRKMIANADWVVRKFDNKKNEIIRKLIYKNLNVCGGEFTNDSYARDENKQ</sequence>
<evidence type="ECO:0000313" key="2">
    <source>
        <dbReference type="Proteomes" id="UP000813876"/>
    </source>
</evidence>
<dbReference type="EMBL" id="WMCP01000017">
    <property type="protein sequence ID" value="MCF2302852.1"/>
    <property type="molecule type" value="Genomic_DNA"/>
</dbReference>